<sequence>MHPDLPAFHTSTFSDWTKNSFVIESNPQVYHHSAGGYPITATASTPSYCSNFSEASHSSPTLFWAAPTPTTAATVEENALFTTGEIASAEINPVKSAEIPTSEVIFENTSEIRNLETQNKSNQYIYHPHQSVSQNSSKKASEDFYNNKASKAHARFKSANTCVSSYDERSNQKHTQQFLSPPLPSSSLGQASIEDDTSLTASKENICGS</sequence>
<evidence type="ECO:0000256" key="1">
    <source>
        <dbReference type="SAM" id="MobiDB-lite"/>
    </source>
</evidence>
<organism evidence="2 3">
    <name type="scientific">Rhizopus oryzae</name>
    <name type="common">Mucormycosis agent</name>
    <name type="synonym">Rhizopus arrhizus var. delemar</name>
    <dbReference type="NCBI Taxonomy" id="64495"/>
    <lineage>
        <taxon>Eukaryota</taxon>
        <taxon>Fungi</taxon>
        <taxon>Fungi incertae sedis</taxon>
        <taxon>Mucoromycota</taxon>
        <taxon>Mucoromycotina</taxon>
        <taxon>Mucoromycetes</taxon>
        <taxon>Mucorales</taxon>
        <taxon>Mucorineae</taxon>
        <taxon>Rhizopodaceae</taxon>
        <taxon>Rhizopus</taxon>
    </lineage>
</organism>
<dbReference type="Proteomes" id="UP000717996">
    <property type="component" value="Unassembled WGS sequence"/>
</dbReference>
<evidence type="ECO:0000313" key="3">
    <source>
        <dbReference type="Proteomes" id="UP000717996"/>
    </source>
</evidence>
<dbReference type="AlphaFoldDB" id="A0A9P7CC58"/>
<name>A0A9P7CC58_RHIOR</name>
<dbReference type="EMBL" id="JAANIT010000546">
    <property type="protein sequence ID" value="KAG1546640.1"/>
    <property type="molecule type" value="Genomic_DNA"/>
</dbReference>
<evidence type="ECO:0000313" key="2">
    <source>
        <dbReference type="EMBL" id="KAG1546640.1"/>
    </source>
</evidence>
<comment type="caution">
    <text evidence="2">The sequence shown here is derived from an EMBL/GenBank/DDBJ whole genome shotgun (WGS) entry which is preliminary data.</text>
</comment>
<reference evidence="2" key="1">
    <citation type="journal article" date="2020" name="Microb. Genom.">
        <title>Genetic diversity of clinical and environmental Mucorales isolates obtained from an investigation of mucormycosis cases among solid organ transplant recipients.</title>
        <authorList>
            <person name="Nguyen M.H."/>
            <person name="Kaul D."/>
            <person name="Muto C."/>
            <person name="Cheng S.J."/>
            <person name="Richter R.A."/>
            <person name="Bruno V.M."/>
            <person name="Liu G."/>
            <person name="Beyhan S."/>
            <person name="Sundermann A.J."/>
            <person name="Mounaud S."/>
            <person name="Pasculle A.W."/>
            <person name="Nierman W.C."/>
            <person name="Driscoll E."/>
            <person name="Cumbie R."/>
            <person name="Clancy C.J."/>
            <person name="Dupont C.L."/>
        </authorList>
    </citation>
    <scope>NUCLEOTIDE SEQUENCE</scope>
    <source>
        <strain evidence="2">GL16</strain>
    </source>
</reference>
<proteinExistence type="predicted"/>
<protein>
    <submittedName>
        <fullName evidence="2">Uncharacterized protein</fullName>
    </submittedName>
</protein>
<gene>
    <name evidence="2" type="ORF">G6F51_004752</name>
</gene>
<feature type="compositionally biased region" description="Polar residues" evidence="1">
    <location>
        <begin position="198"/>
        <end position="209"/>
    </location>
</feature>
<accession>A0A9P7CC58</accession>
<dbReference type="OrthoDB" id="10655004at2759"/>
<feature type="region of interest" description="Disordered" evidence="1">
    <location>
        <begin position="167"/>
        <end position="209"/>
    </location>
</feature>